<dbReference type="InterPro" id="IPR002347">
    <property type="entry name" value="SDR_fam"/>
</dbReference>
<dbReference type="InterPro" id="IPR036291">
    <property type="entry name" value="NAD(P)-bd_dom_sf"/>
</dbReference>
<evidence type="ECO:0000256" key="2">
    <source>
        <dbReference type="RuleBase" id="RU000363"/>
    </source>
</evidence>
<dbReference type="GO" id="GO:0016491">
    <property type="term" value="F:oxidoreductase activity"/>
    <property type="evidence" value="ECO:0007669"/>
    <property type="project" value="UniProtKB-KW"/>
</dbReference>
<dbReference type="PANTHER" id="PTHR43157">
    <property type="entry name" value="PHOSPHATIDYLINOSITOL-GLYCAN BIOSYNTHESIS CLASS F PROTEIN-RELATED"/>
    <property type="match status" value="1"/>
</dbReference>
<reference evidence="3 4" key="1">
    <citation type="journal article" date="2014" name="Nat. Commun.">
        <title>Molecular traces of alternative social organization in a termite genome.</title>
        <authorList>
            <person name="Terrapon N."/>
            <person name="Li C."/>
            <person name="Robertson H.M."/>
            <person name="Ji L."/>
            <person name="Meng X."/>
            <person name="Booth W."/>
            <person name="Chen Z."/>
            <person name="Childers C.P."/>
            <person name="Glastad K.M."/>
            <person name="Gokhale K."/>
            <person name="Gowin J."/>
            <person name="Gronenberg W."/>
            <person name="Hermansen R.A."/>
            <person name="Hu H."/>
            <person name="Hunt B.G."/>
            <person name="Huylmans A.K."/>
            <person name="Khalil S.M."/>
            <person name="Mitchell R.D."/>
            <person name="Munoz-Torres M.C."/>
            <person name="Mustard J.A."/>
            <person name="Pan H."/>
            <person name="Reese J.T."/>
            <person name="Scharf M.E."/>
            <person name="Sun F."/>
            <person name="Vogel H."/>
            <person name="Xiao J."/>
            <person name="Yang W."/>
            <person name="Yang Z."/>
            <person name="Yang Z."/>
            <person name="Zhou J."/>
            <person name="Zhu J."/>
            <person name="Brent C.S."/>
            <person name="Elsik C.G."/>
            <person name="Goodisman M.A."/>
            <person name="Liberles D.A."/>
            <person name="Roe R.M."/>
            <person name="Vargo E.L."/>
            <person name="Vilcinskas A."/>
            <person name="Wang J."/>
            <person name="Bornberg-Bauer E."/>
            <person name="Korb J."/>
            <person name="Zhang G."/>
            <person name="Liebig J."/>
        </authorList>
    </citation>
    <scope>NUCLEOTIDE SEQUENCE [LARGE SCALE GENOMIC DNA]</scope>
    <source>
        <tissue evidence="3">Whole organism</tissue>
    </source>
</reference>
<dbReference type="STRING" id="136037.A0A067R7Z1"/>
<accession>A0A067R7Z1</accession>
<dbReference type="PANTHER" id="PTHR43157:SF73">
    <property type="entry name" value="WW DOMAIN-CONTAINING OXIDOREDUCTASE-LIKE PROTEIN"/>
    <property type="match status" value="1"/>
</dbReference>
<comment type="similarity">
    <text evidence="2">Belongs to the short-chain dehydrogenases/reductases (SDR) family.</text>
</comment>
<dbReference type="Gene3D" id="3.40.50.720">
    <property type="entry name" value="NAD(P)-binding Rossmann-like Domain"/>
    <property type="match status" value="1"/>
</dbReference>
<dbReference type="EMBL" id="KK852818">
    <property type="protein sequence ID" value="KDR15656.1"/>
    <property type="molecule type" value="Genomic_DNA"/>
</dbReference>
<evidence type="ECO:0000256" key="1">
    <source>
        <dbReference type="ARBA" id="ARBA00023002"/>
    </source>
</evidence>
<dbReference type="Proteomes" id="UP000027135">
    <property type="component" value="Unassembled WGS sequence"/>
</dbReference>
<gene>
    <name evidence="3" type="ORF">L798_09732</name>
</gene>
<keyword evidence="1" id="KW-0560">Oxidoreductase</keyword>
<dbReference type="Pfam" id="PF00106">
    <property type="entry name" value="adh_short"/>
    <property type="match status" value="1"/>
</dbReference>
<protein>
    <submittedName>
        <fullName evidence="3">Retinol dehydrogenase 11</fullName>
    </submittedName>
</protein>
<name>A0A067R7Z1_ZOONE</name>
<dbReference type="SUPFAM" id="SSF51735">
    <property type="entry name" value="NAD(P)-binding Rossmann-fold domains"/>
    <property type="match status" value="1"/>
</dbReference>
<proteinExistence type="inferred from homology"/>
<evidence type="ECO:0000313" key="4">
    <source>
        <dbReference type="Proteomes" id="UP000027135"/>
    </source>
</evidence>
<dbReference type="OMA" id="NPWEGAQ"/>
<dbReference type="PRINTS" id="PR00080">
    <property type="entry name" value="SDRFAMILY"/>
</dbReference>
<dbReference type="PRINTS" id="PR00081">
    <property type="entry name" value="GDHRDH"/>
</dbReference>
<dbReference type="AlphaFoldDB" id="A0A067R7Z1"/>
<keyword evidence="4" id="KW-1185">Reference proteome</keyword>
<dbReference type="InParanoid" id="A0A067R7Z1"/>
<organism evidence="3 4">
    <name type="scientific">Zootermopsis nevadensis</name>
    <name type="common">Dampwood termite</name>
    <dbReference type="NCBI Taxonomy" id="136037"/>
    <lineage>
        <taxon>Eukaryota</taxon>
        <taxon>Metazoa</taxon>
        <taxon>Ecdysozoa</taxon>
        <taxon>Arthropoda</taxon>
        <taxon>Hexapoda</taxon>
        <taxon>Insecta</taxon>
        <taxon>Pterygota</taxon>
        <taxon>Neoptera</taxon>
        <taxon>Polyneoptera</taxon>
        <taxon>Dictyoptera</taxon>
        <taxon>Blattodea</taxon>
        <taxon>Blattoidea</taxon>
        <taxon>Termitoidae</taxon>
        <taxon>Termopsidae</taxon>
        <taxon>Zootermopsis</taxon>
    </lineage>
</organism>
<dbReference type="eggNOG" id="KOG1208">
    <property type="taxonomic scope" value="Eukaryota"/>
</dbReference>
<sequence length="319" mass="35302">MWPFYGWCRSKARLDGKTAIITGCNTGIGKFTALDFVRRGARVIMACRDTKKASEAAQEIRMMTDGLEGAGDVVVVRLDLSSLTSVREFAANILCNEPRIHLLINNAGVMCCPKGLTEDGYEMHLGVNHLGHFLLTCLLLPRILSSKPARIVNVASHAHYIGTIDFEDLNWEKSYSPTFAYSRSKLANVLFTKELATRTQGTGVTTYSVHPGVVATGLGRHLDTAFFKGITWLFDNIGKLFIKTPEQGAQTTIYCAVDERTKNETGLYYSDCRRFPTLAKARDKEVARKLWDVSKCLVGLEDWDPLTAPDTNGQPTVGN</sequence>
<evidence type="ECO:0000313" key="3">
    <source>
        <dbReference type="EMBL" id="KDR15656.1"/>
    </source>
</evidence>